<evidence type="ECO:0000256" key="5">
    <source>
        <dbReference type="ARBA" id="ARBA00023136"/>
    </source>
</evidence>
<evidence type="ECO:0000256" key="7">
    <source>
        <dbReference type="SAM" id="Phobius"/>
    </source>
</evidence>
<gene>
    <name evidence="8" type="ORF">KW868_03645</name>
</gene>
<evidence type="ECO:0000256" key="3">
    <source>
        <dbReference type="ARBA" id="ARBA00022519"/>
    </source>
</evidence>
<dbReference type="GO" id="GO:0009247">
    <property type="term" value="P:glycolipid biosynthetic process"/>
    <property type="evidence" value="ECO:0007669"/>
    <property type="project" value="UniProtKB-ARBA"/>
</dbReference>
<keyword evidence="5 7" id="KW-0472">Membrane</keyword>
<dbReference type="AlphaFoldDB" id="A0A6A1RP82"/>
<keyword evidence="4" id="KW-0808">Transferase</keyword>
<dbReference type="GO" id="GO:0005886">
    <property type="term" value="C:plasma membrane"/>
    <property type="evidence" value="ECO:0007669"/>
    <property type="project" value="UniProtKB-SubCell"/>
</dbReference>
<proteinExistence type="predicted"/>
<evidence type="ECO:0000313" key="9">
    <source>
        <dbReference type="Proteomes" id="UP000887320"/>
    </source>
</evidence>
<keyword evidence="7" id="KW-1133">Transmembrane helix</keyword>
<evidence type="ECO:0000313" key="8">
    <source>
        <dbReference type="EMBL" id="MCF0263559.1"/>
    </source>
</evidence>
<evidence type="ECO:0000256" key="4">
    <source>
        <dbReference type="ARBA" id="ARBA00022679"/>
    </source>
</evidence>
<name>A0A6A1RP82_ACIGI</name>
<dbReference type="Pfam" id="PF03279">
    <property type="entry name" value="Lip_A_acyltrans"/>
    <property type="match status" value="1"/>
</dbReference>
<feature type="transmembrane region" description="Helical" evidence="7">
    <location>
        <begin position="21"/>
        <end position="49"/>
    </location>
</feature>
<keyword evidence="3" id="KW-0997">Cell inner membrane</keyword>
<dbReference type="RefSeq" id="WP_004722197.1">
    <property type="nucleotide sequence ID" value="NZ_BBRY01000023.1"/>
</dbReference>
<evidence type="ECO:0000256" key="1">
    <source>
        <dbReference type="ARBA" id="ARBA00004533"/>
    </source>
</evidence>
<dbReference type="PANTHER" id="PTHR30606">
    <property type="entry name" value="LIPID A BIOSYNTHESIS LAUROYL ACYLTRANSFERASE"/>
    <property type="match status" value="1"/>
</dbReference>
<dbReference type="Proteomes" id="UP000887320">
    <property type="component" value="Unassembled WGS sequence"/>
</dbReference>
<dbReference type="CDD" id="cd07984">
    <property type="entry name" value="LPLAT_LABLAT-like"/>
    <property type="match status" value="1"/>
</dbReference>
<dbReference type="GO" id="GO:0016746">
    <property type="term" value="F:acyltransferase activity"/>
    <property type="evidence" value="ECO:0007669"/>
    <property type="project" value="UniProtKB-KW"/>
</dbReference>
<protein>
    <submittedName>
        <fullName evidence="8">Acyltransferase</fullName>
    </submittedName>
</protein>
<dbReference type="EMBL" id="JAHWXT010000001">
    <property type="protein sequence ID" value="MCF0263559.1"/>
    <property type="molecule type" value="Genomic_DNA"/>
</dbReference>
<accession>A0A6A1RP82</accession>
<comment type="caution">
    <text evidence="8">The sequence shown here is derived from an EMBL/GenBank/DDBJ whole genome shotgun (WGS) entry which is preliminary data.</text>
</comment>
<dbReference type="InterPro" id="IPR004960">
    <property type="entry name" value="LipA_acyltrans"/>
</dbReference>
<comment type="subcellular location">
    <subcellularLocation>
        <location evidence="1">Cell inner membrane</location>
    </subcellularLocation>
</comment>
<evidence type="ECO:0000256" key="2">
    <source>
        <dbReference type="ARBA" id="ARBA00022475"/>
    </source>
</evidence>
<organism evidence="8 9">
    <name type="scientific">Acinetobacter guillouiae</name>
    <name type="common">Acinetobacter genomosp. 11</name>
    <dbReference type="NCBI Taxonomy" id="106649"/>
    <lineage>
        <taxon>Bacteria</taxon>
        <taxon>Pseudomonadati</taxon>
        <taxon>Pseudomonadota</taxon>
        <taxon>Gammaproteobacteria</taxon>
        <taxon>Moraxellales</taxon>
        <taxon>Moraxellaceae</taxon>
        <taxon>Acinetobacter</taxon>
    </lineage>
</organism>
<keyword evidence="7" id="KW-0812">Transmembrane</keyword>
<sequence length="308" mass="36276">MTESHTKRWSELKEKGGMLPLMLMLCFYRFGGRFLCKLVLYFIIMWYWIFSRTARQASLLYLQKLHHFAQEKSPFSHQPNMSHSYIHLMTFGECILDKIEGWLGKVAEEKLILHGHAHFRENYKKGAIIVVSHFGNIELLRAIKSDHQQKINVLVYQKHASKFNEFLKKLNQKADVHLISVDELGVDTAILLQEKLDQGEWIIVAADRVPVQSQRVENLKFLADESAWPQGPWILASLLKVPILAVFCYRKQDNFHVHIHSIAQKLNFPRQTRNQAIAEVIQRYVQLVEQHCVDAPYQWFNFYNFWNK</sequence>
<evidence type="ECO:0000256" key="6">
    <source>
        <dbReference type="ARBA" id="ARBA00023315"/>
    </source>
</evidence>
<reference evidence="8" key="1">
    <citation type="submission" date="2021-07" db="EMBL/GenBank/DDBJ databases">
        <authorList>
            <person name="Fernandez M."/>
            <person name="Pereira P."/>
            <person name="Torres Tejerizo G.A."/>
            <person name="Gonzalez P."/>
            <person name="Agostini E."/>
        </authorList>
    </citation>
    <scope>NUCLEOTIDE SEQUENCE</scope>
    <source>
        <strain evidence="8">SFC 500-1A</strain>
    </source>
</reference>
<keyword evidence="6 8" id="KW-0012">Acyltransferase</keyword>
<dbReference type="PANTHER" id="PTHR30606:SF9">
    <property type="entry name" value="LIPID A BIOSYNTHESIS LAUROYLTRANSFERASE"/>
    <property type="match status" value="1"/>
</dbReference>
<keyword evidence="2" id="KW-1003">Cell membrane</keyword>